<reference evidence="1 2" key="1">
    <citation type="journal article" date="2013" name="Syst. Appl. Microbiol.">
        <title>Phylogenetic position and virulence apparatus of the pear flower necrosis pathogen Erwinia piriflorinigrans CFBP 5888T as assessed by comparative genomics.</title>
        <authorList>
            <person name="Smits T.H."/>
            <person name="Rezzonico F."/>
            <person name="Lopez M.M."/>
            <person name="Blom J."/>
            <person name="Goesmann A."/>
            <person name="Frey J.E."/>
            <person name="Duffy B."/>
        </authorList>
    </citation>
    <scope>NUCLEOTIDE SEQUENCE [LARGE SCALE GENOMIC DNA]</scope>
    <source>
        <strain evidence="2">CFBP5888</strain>
    </source>
</reference>
<dbReference type="Proteomes" id="UP000018217">
    <property type="component" value="Unassembled WGS sequence"/>
</dbReference>
<comment type="caution">
    <text evidence="1">The sequence shown here is derived from an EMBL/GenBank/DDBJ whole genome shotgun (WGS) entry which is preliminary data.</text>
</comment>
<dbReference type="EMBL" id="CAHS01000006">
    <property type="protein sequence ID" value="CCG85891.1"/>
    <property type="molecule type" value="Genomic_DNA"/>
</dbReference>
<evidence type="ECO:0000313" key="2">
    <source>
        <dbReference type="Proteomes" id="UP000018217"/>
    </source>
</evidence>
<protein>
    <submittedName>
        <fullName evidence="1">Uncharacterized protein</fullName>
    </submittedName>
</protein>
<keyword evidence="2" id="KW-1185">Reference proteome</keyword>
<proteinExistence type="predicted"/>
<dbReference type="STRING" id="1161919.EPIR_0526"/>
<organism evidence="1 2">
    <name type="scientific">Erwinia piriflorinigrans CFBP 5888</name>
    <dbReference type="NCBI Taxonomy" id="1161919"/>
    <lineage>
        <taxon>Bacteria</taxon>
        <taxon>Pseudomonadati</taxon>
        <taxon>Pseudomonadota</taxon>
        <taxon>Gammaproteobacteria</taxon>
        <taxon>Enterobacterales</taxon>
        <taxon>Erwiniaceae</taxon>
        <taxon>Erwinia</taxon>
    </lineage>
</organism>
<name>V5Z4P1_9GAMM</name>
<accession>V5Z4P1</accession>
<evidence type="ECO:0000313" key="1">
    <source>
        <dbReference type="EMBL" id="CCG85891.1"/>
    </source>
</evidence>
<dbReference type="AlphaFoldDB" id="V5Z4P1"/>
<gene>
    <name evidence="1" type="ORF">EPIR_0526</name>
</gene>
<sequence>MTPLEALVTSGKIKAGDSALIQGNRGDFVGFPEAG</sequence>